<keyword evidence="4" id="KW-0732">Signal</keyword>
<evidence type="ECO:0000256" key="3">
    <source>
        <dbReference type="ARBA" id="ARBA00022536"/>
    </source>
</evidence>
<reference evidence="10 11" key="1">
    <citation type="submission" date="2023-11" db="EMBL/GenBank/DDBJ databases">
        <title>Halocaridina rubra genome assembly.</title>
        <authorList>
            <person name="Smith C."/>
        </authorList>
    </citation>
    <scope>NUCLEOTIDE SEQUENCE [LARGE SCALE GENOMIC DNA]</scope>
    <source>
        <strain evidence="10">EP-1</strain>
        <tissue evidence="10">Whole</tissue>
    </source>
</reference>
<dbReference type="SUPFAM" id="SSF57196">
    <property type="entry name" value="EGF/Laminin"/>
    <property type="match status" value="2"/>
</dbReference>
<dbReference type="SMART" id="SM00181">
    <property type="entry name" value="EGF"/>
    <property type="match status" value="6"/>
</dbReference>
<protein>
    <recommendedName>
        <fullName evidence="9">EGF-like domain-containing protein</fullName>
    </recommendedName>
</protein>
<organism evidence="10 11">
    <name type="scientific">Halocaridina rubra</name>
    <name type="common">Hawaiian red shrimp</name>
    <dbReference type="NCBI Taxonomy" id="373956"/>
    <lineage>
        <taxon>Eukaryota</taxon>
        <taxon>Metazoa</taxon>
        <taxon>Ecdysozoa</taxon>
        <taxon>Arthropoda</taxon>
        <taxon>Crustacea</taxon>
        <taxon>Multicrustacea</taxon>
        <taxon>Malacostraca</taxon>
        <taxon>Eumalacostraca</taxon>
        <taxon>Eucarida</taxon>
        <taxon>Decapoda</taxon>
        <taxon>Pleocyemata</taxon>
        <taxon>Caridea</taxon>
        <taxon>Atyoidea</taxon>
        <taxon>Atyidae</taxon>
        <taxon>Halocaridina</taxon>
    </lineage>
</organism>
<feature type="non-terminal residue" evidence="10">
    <location>
        <position position="1"/>
    </location>
</feature>
<accession>A0AAN8XIR9</accession>
<dbReference type="PROSITE" id="PS50026">
    <property type="entry name" value="EGF_3"/>
    <property type="match status" value="2"/>
</dbReference>
<gene>
    <name evidence="10" type="ORF">SK128_023197</name>
</gene>
<dbReference type="InterPro" id="IPR000152">
    <property type="entry name" value="EGF-type_Asp/Asn_hydroxyl_site"/>
</dbReference>
<name>A0AAN8XIR9_HALRR</name>
<comment type="caution">
    <text evidence="8">Lacks conserved residue(s) required for the propagation of feature annotation.</text>
</comment>
<dbReference type="InterPro" id="IPR052080">
    <property type="entry name" value="vWF_C/EGF_Fibrillin"/>
</dbReference>
<evidence type="ECO:0000256" key="8">
    <source>
        <dbReference type="PROSITE-ProRule" id="PRU00076"/>
    </source>
</evidence>
<dbReference type="Proteomes" id="UP001381693">
    <property type="component" value="Unassembled WGS sequence"/>
</dbReference>
<evidence type="ECO:0000256" key="4">
    <source>
        <dbReference type="ARBA" id="ARBA00022729"/>
    </source>
</evidence>
<dbReference type="PANTHER" id="PTHR47333:SF4">
    <property type="entry name" value="EGF-LIKE DOMAIN-CONTAINING PROTEIN"/>
    <property type="match status" value="1"/>
</dbReference>
<dbReference type="InterPro" id="IPR018097">
    <property type="entry name" value="EGF_Ca-bd_CS"/>
</dbReference>
<feature type="disulfide bond" evidence="8">
    <location>
        <begin position="57"/>
        <end position="67"/>
    </location>
</feature>
<evidence type="ECO:0000256" key="2">
    <source>
        <dbReference type="ARBA" id="ARBA00022525"/>
    </source>
</evidence>
<dbReference type="Gene3D" id="2.10.25.10">
    <property type="entry name" value="Laminin"/>
    <property type="match status" value="5"/>
</dbReference>
<keyword evidence="3 8" id="KW-0245">EGF-like domain</keyword>
<dbReference type="Pfam" id="PF07645">
    <property type="entry name" value="EGF_CA"/>
    <property type="match status" value="1"/>
</dbReference>
<dbReference type="SMART" id="SM00179">
    <property type="entry name" value="EGF_CA"/>
    <property type="match status" value="4"/>
</dbReference>
<comment type="caution">
    <text evidence="10">The sequence shown here is derived from an EMBL/GenBank/DDBJ whole genome shotgun (WGS) entry which is preliminary data.</text>
</comment>
<feature type="domain" description="EGF-like" evidence="9">
    <location>
        <begin position="180"/>
        <end position="219"/>
    </location>
</feature>
<dbReference type="PANTHER" id="PTHR47333">
    <property type="entry name" value="VON WILLEBRAND FACTOR C AND EGF DOMAIN-CONTAINING PROTEIN"/>
    <property type="match status" value="1"/>
</dbReference>
<dbReference type="Pfam" id="PF14670">
    <property type="entry name" value="FXa_inhibition"/>
    <property type="match status" value="2"/>
</dbReference>
<evidence type="ECO:0000256" key="1">
    <source>
        <dbReference type="ARBA" id="ARBA00004613"/>
    </source>
</evidence>
<dbReference type="FunFam" id="2.10.25.10:FF:000003">
    <property type="entry name" value="fibrillin-1 isoform X1"/>
    <property type="match status" value="1"/>
</dbReference>
<evidence type="ECO:0000256" key="5">
    <source>
        <dbReference type="ARBA" id="ARBA00022737"/>
    </source>
</evidence>
<proteinExistence type="predicted"/>
<dbReference type="SUPFAM" id="SSF57184">
    <property type="entry name" value="Growth factor receptor domain"/>
    <property type="match status" value="1"/>
</dbReference>
<dbReference type="FunFam" id="2.10.25.10:FF:000326">
    <property type="entry name" value="Multiple EGF like domains 6"/>
    <property type="match status" value="1"/>
</dbReference>
<dbReference type="GO" id="GO:0005509">
    <property type="term" value="F:calcium ion binding"/>
    <property type="evidence" value="ECO:0007669"/>
    <property type="project" value="InterPro"/>
</dbReference>
<evidence type="ECO:0000313" key="10">
    <source>
        <dbReference type="EMBL" id="KAK7083591.1"/>
    </source>
</evidence>
<keyword evidence="5" id="KW-0677">Repeat</keyword>
<dbReference type="PROSITE" id="PS01187">
    <property type="entry name" value="EGF_CA"/>
    <property type="match status" value="3"/>
</dbReference>
<dbReference type="InterPro" id="IPR000742">
    <property type="entry name" value="EGF"/>
</dbReference>
<dbReference type="InterPro" id="IPR026823">
    <property type="entry name" value="cEGF"/>
</dbReference>
<dbReference type="PROSITE" id="PS01186">
    <property type="entry name" value="EGF_2"/>
    <property type="match status" value="3"/>
</dbReference>
<keyword evidence="7" id="KW-0325">Glycoprotein</keyword>
<evidence type="ECO:0000259" key="9">
    <source>
        <dbReference type="PROSITE" id="PS50026"/>
    </source>
</evidence>
<evidence type="ECO:0000256" key="7">
    <source>
        <dbReference type="ARBA" id="ARBA00023180"/>
    </source>
</evidence>
<evidence type="ECO:0000256" key="6">
    <source>
        <dbReference type="ARBA" id="ARBA00023157"/>
    </source>
</evidence>
<dbReference type="FunFam" id="2.10.25.10:FF:000240">
    <property type="entry name" value="Vitamin K-dependent protein S"/>
    <property type="match status" value="1"/>
</dbReference>
<dbReference type="InterPro" id="IPR009030">
    <property type="entry name" value="Growth_fac_rcpt_cys_sf"/>
</dbReference>
<dbReference type="AlphaFoldDB" id="A0AAN8XIR9"/>
<dbReference type="InterPro" id="IPR049883">
    <property type="entry name" value="NOTCH1_EGF-like"/>
</dbReference>
<dbReference type="GO" id="GO:0005576">
    <property type="term" value="C:extracellular region"/>
    <property type="evidence" value="ECO:0007669"/>
    <property type="project" value="UniProtKB-SubCell"/>
</dbReference>
<feature type="domain" description="EGF-like" evidence="9">
    <location>
        <begin position="53"/>
        <end position="92"/>
    </location>
</feature>
<sequence>YRLAVDGRTCEAADACSVNNGGCLDLCREELGRARCSCRMGLTLAEDQVSCTDVDECQTPGICSHRCQNTWGSYQCLCNSGYQLGTDLRSCYMIDMEVINSCLDNNGGCKHMCKHGPGGAMCSCHAGYLLQPDQRSCEDEDECSTGSHRCQQECVNTPGGYACACHNGYALSTDGFSCNDVDECERENGGCEHDCRNTAGSFVCSCRRGYILVERTRCNMVDYDYTDEDYSSLSSRGDLDISTVLEDDFNVLKGSTSIVDNWENITYAEQAKVVTIHTRCVPGYFGPNCTLQCSDCPGECDLEAEGCICETGKSGPVCDQPCPKGFYGPGCNQASSLGNIPGGLGVRIPFYKF</sequence>
<keyword evidence="2" id="KW-0964">Secreted</keyword>
<dbReference type="EMBL" id="JAXCGZ010002778">
    <property type="protein sequence ID" value="KAK7083591.1"/>
    <property type="molecule type" value="Genomic_DNA"/>
</dbReference>
<dbReference type="PROSITE" id="PS00010">
    <property type="entry name" value="ASX_HYDROXYL"/>
    <property type="match status" value="3"/>
</dbReference>
<dbReference type="CDD" id="cd00054">
    <property type="entry name" value="EGF_CA"/>
    <property type="match status" value="1"/>
</dbReference>
<comment type="subcellular location">
    <subcellularLocation>
        <location evidence="1">Secreted</location>
    </subcellularLocation>
</comment>
<dbReference type="Pfam" id="PF12662">
    <property type="entry name" value="cEGF"/>
    <property type="match status" value="1"/>
</dbReference>
<keyword evidence="11" id="KW-1185">Reference proteome</keyword>
<dbReference type="Gene3D" id="2.170.300.10">
    <property type="entry name" value="Tie2 ligand-binding domain superfamily"/>
    <property type="match status" value="1"/>
</dbReference>
<keyword evidence="6 8" id="KW-1015">Disulfide bond</keyword>
<dbReference type="InterPro" id="IPR001881">
    <property type="entry name" value="EGF-like_Ca-bd_dom"/>
</dbReference>
<dbReference type="FunFam" id="2.10.25.10:FF:000037">
    <property type="entry name" value="Signal peptide, CUB domain and EGF-like domain-containing 2"/>
    <property type="match status" value="2"/>
</dbReference>
<evidence type="ECO:0000313" key="11">
    <source>
        <dbReference type="Proteomes" id="UP001381693"/>
    </source>
</evidence>